<dbReference type="PANTHER" id="PTHR46600">
    <property type="entry name" value="THAP DOMAIN-CONTAINING"/>
    <property type="match status" value="1"/>
</dbReference>
<dbReference type="SUPFAM" id="SSF57716">
    <property type="entry name" value="Glucocorticoid receptor-like (DNA-binding domain)"/>
    <property type="match status" value="1"/>
</dbReference>
<reference evidence="9" key="1">
    <citation type="submission" date="2023-01" db="EMBL/GenBank/DDBJ databases">
        <title>Key to firefly adult light organ development and bioluminescence: homeobox transcription factors regulate luciferase expression and transportation to peroxisome.</title>
        <authorList>
            <person name="Fu X."/>
        </authorList>
    </citation>
    <scope>NUCLEOTIDE SEQUENCE [LARGE SCALE GENOMIC DNA]</scope>
</reference>
<dbReference type="SMART" id="SM00692">
    <property type="entry name" value="DM3"/>
    <property type="match status" value="1"/>
</dbReference>
<evidence type="ECO:0000313" key="8">
    <source>
        <dbReference type="EMBL" id="KAK4880592.1"/>
    </source>
</evidence>
<evidence type="ECO:0000256" key="1">
    <source>
        <dbReference type="ARBA" id="ARBA00022723"/>
    </source>
</evidence>
<feature type="coiled-coil region" evidence="6">
    <location>
        <begin position="327"/>
        <end position="354"/>
    </location>
</feature>
<keyword evidence="3" id="KW-0862">Zinc</keyword>
<sequence>MPCVDSVVVYNSVHPVHRAKQRQSIEKQRPCLREHHTRSARNVFRKMSYLKCNYPGCSNKVRQRTVRFYKFPTKRKSVCDQWILACENKQLFEYHVSQLQNMAICELHFKEEDFKNASHDRLLPNAVPIVCKEENNAVEVTYIHNNRLHTEENREVRVINNSSGQPNKKTTSLRVQECTFPLIVTKPIRTLNFKEEDFKNASHDRLLPNAVPIICKEENNAVEVTYIHNNRLHTEENRKVRVINNSSGQPNKKTTSLRVQECNVPLIVTKPIRTYENTRRVKPKLELDQDPLQAPVRDPPQEKTQPVLPFLLKNDTPPKLCACFITVNDLKTKLKNKKLELRRMVRREKRLKIKLASNSVQNRLNKMFVKLPVSARTFINMQLLRRERECWTETEKNIALDIFHKSPSCYFYLKDKLQLRLPALSTIKRWINVLKNKETTL</sequence>
<keyword evidence="6" id="KW-0175">Coiled coil</keyword>
<proteinExistence type="predicted"/>
<evidence type="ECO:0000313" key="9">
    <source>
        <dbReference type="Proteomes" id="UP001353858"/>
    </source>
</evidence>
<evidence type="ECO:0000256" key="2">
    <source>
        <dbReference type="ARBA" id="ARBA00022771"/>
    </source>
</evidence>
<dbReference type="PANTHER" id="PTHR46600:SF11">
    <property type="entry name" value="THAP DOMAIN-CONTAINING PROTEIN 10"/>
    <property type="match status" value="1"/>
</dbReference>
<dbReference type="GO" id="GO:0008270">
    <property type="term" value="F:zinc ion binding"/>
    <property type="evidence" value="ECO:0007669"/>
    <property type="project" value="UniProtKB-KW"/>
</dbReference>
<keyword evidence="4 5" id="KW-0238">DNA-binding</keyword>
<gene>
    <name evidence="8" type="ORF">RN001_008738</name>
</gene>
<dbReference type="SMART" id="SM00980">
    <property type="entry name" value="THAP"/>
    <property type="match status" value="1"/>
</dbReference>
<dbReference type="Proteomes" id="UP001353858">
    <property type="component" value="Unassembled WGS sequence"/>
</dbReference>
<protein>
    <recommendedName>
        <fullName evidence="7">THAP-type domain-containing protein</fullName>
    </recommendedName>
</protein>
<dbReference type="Pfam" id="PF05485">
    <property type="entry name" value="THAP"/>
    <property type="match status" value="1"/>
</dbReference>
<dbReference type="GO" id="GO:0043565">
    <property type="term" value="F:sequence-specific DNA binding"/>
    <property type="evidence" value="ECO:0007669"/>
    <property type="project" value="InterPro"/>
</dbReference>
<comment type="caution">
    <text evidence="8">The sequence shown here is derived from an EMBL/GenBank/DDBJ whole genome shotgun (WGS) entry which is preliminary data.</text>
</comment>
<feature type="domain" description="THAP-type" evidence="7">
    <location>
        <begin position="47"/>
        <end position="131"/>
    </location>
</feature>
<name>A0AAN7SH18_9COLE</name>
<accession>A0AAN7SH18</accession>
<keyword evidence="9" id="KW-1185">Reference proteome</keyword>
<dbReference type="AlphaFoldDB" id="A0AAN7SH18"/>
<evidence type="ECO:0000259" key="7">
    <source>
        <dbReference type="PROSITE" id="PS50950"/>
    </source>
</evidence>
<keyword evidence="2 5" id="KW-0863">Zinc-finger</keyword>
<evidence type="ECO:0000256" key="6">
    <source>
        <dbReference type="SAM" id="Coils"/>
    </source>
</evidence>
<evidence type="ECO:0000256" key="4">
    <source>
        <dbReference type="ARBA" id="ARBA00023125"/>
    </source>
</evidence>
<dbReference type="InterPro" id="IPR006612">
    <property type="entry name" value="THAP_Znf"/>
</dbReference>
<dbReference type="InterPro" id="IPR026516">
    <property type="entry name" value="THAP1/10"/>
</dbReference>
<organism evidence="8 9">
    <name type="scientific">Aquatica leii</name>
    <dbReference type="NCBI Taxonomy" id="1421715"/>
    <lineage>
        <taxon>Eukaryota</taxon>
        <taxon>Metazoa</taxon>
        <taxon>Ecdysozoa</taxon>
        <taxon>Arthropoda</taxon>
        <taxon>Hexapoda</taxon>
        <taxon>Insecta</taxon>
        <taxon>Pterygota</taxon>
        <taxon>Neoptera</taxon>
        <taxon>Endopterygota</taxon>
        <taxon>Coleoptera</taxon>
        <taxon>Polyphaga</taxon>
        <taxon>Elateriformia</taxon>
        <taxon>Elateroidea</taxon>
        <taxon>Lampyridae</taxon>
        <taxon>Luciolinae</taxon>
        <taxon>Aquatica</taxon>
    </lineage>
</organism>
<dbReference type="PROSITE" id="PS50950">
    <property type="entry name" value="ZF_THAP"/>
    <property type="match status" value="1"/>
</dbReference>
<evidence type="ECO:0000256" key="5">
    <source>
        <dbReference type="PROSITE-ProRule" id="PRU00309"/>
    </source>
</evidence>
<dbReference type="EMBL" id="JARPUR010000003">
    <property type="protein sequence ID" value="KAK4880592.1"/>
    <property type="molecule type" value="Genomic_DNA"/>
</dbReference>
<keyword evidence="1" id="KW-0479">Metal-binding</keyword>
<evidence type="ECO:0000256" key="3">
    <source>
        <dbReference type="ARBA" id="ARBA00022833"/>
    </source>
</evidence>